<keyword evidence="2" id="KW-1185">Reference proteome</keyword>
<evidence type="ECO:0000313" key="2">
    <source>
        <dbReference type="Proteomes" id="UP000010472"/>
    </source>
</evidence>
<dbReference type="Proteomes" id="UP000010472">
    <property type="component" value="Chromosome"/>
</dbReference>
<sequence length="150" mass="16812">MHKIIGLTVGLITATALLSNISVSAKVPTLWVRILTVPNAKDGSSGVYFVNEPSVISGKPLRYFWTSLQFDKPVPMKRGKQSVLAYKAISFRSVNCNRKDDYRVYNRAWFDKNDKLITKDKATNSRGEVIKLNLLGDKAAVNYVCTRKIS</sequence>
<organism evidence="1 2">
    <name type="scientific">Crinalium epipsammum PCC 9333</name>
    <dbReference type="NCBI Taxonomy" id="1173022"/>
    <lineage>
        <taxon>Bacteria</taxon>
        <taxon>Bacillati</taxon>
        <taxon>Cyanobacteriota</taxon>
        <taxon>Cyanophyceae</taxon>
        <taxon>Gomontiellales</taxon>
        <taxon>Gomontiellaceae</taxon>
        <taxon>Crinalium</taxon>
    </lineage>
</organism>
<protein>
    <submittedName>
        <fullName evidence="1">Uncharacterized protein</fullName>
    </submittedName>
</protein>
<accession>K9VWD8</accession>
<dbReference type="HOGENOM" id="CLU_1737489_0_0_3"/>
<dbReference type="KEGG" id="cep:Cri9333_1526"/>
<name>K9VWD8_9CYAN</name>
<dbReference type="RefSeq" id="WP_015202539.1">
    <property type="nucleotide sequence ID" value="NC_019753.1"/>
</dbReference>
<evidence type="ECO:0000313" key="1">
    <source>
        <dbReference type="EMBL" id="AFZ12418.1"/>
    </source>
</evidence>
<dbReference type="EMBL" id="CP003620">
    <property type="protein sequence ID" value="AFZ12418.1"/>
    <property type="molecule type" value="Genomic_DNA"/>
</dbReference>
<dbReference type="AlphaFoldDB" id="K9VWD8"/>
<reference evidence="1 2" key="1">
    <citation type="submission" date="2012-06" db="EMBL/GenBank/DDBJ databases">
        <title>Finished chromosome of genome of Crinalium epipsammum PCC 9333.</title>
        <authorList>
            <consortium name="US DOE Joint Genome Institute"/>
            <person name="Gugger M."/>
            <person name="Coursin T."/>
            <person name="Rippka R."/>
            <person name="Tandeau De Marsac N."/>
            <person name="Huntemann M."/>
            <person name="Wei C.-L."/>
            <person name="Han J."/>
            <person name="Detter J.C."/>
            <person name="Han C."/>
            <person name="Tapia R."/>
            <person name="Davenport K."/>
            <person name="Daligault H."/>
            <person name="Erkkila T."/>
            <person name="Gu W."/>
            <person name="Munk A.C.C."/>
            <person name="Teshima H."/>
            <person name="Xu Y."/>
            <person name="Chain P."/>
            <person name="Chen A."/>
            <person name="Krypides N."/>
            <person name="Mavromatis K."/>
            <person name="Markowitz V."/>
            <person name="Szeto E."/>
            <person name="Ivanova N."/>
            <person name="Mikhailova N."/>
            <person name="Ovchinnikova G."/>
            <person name="Pagani I."/>
            <person name="Pati A."/>
            <person name="Goodwin L."/>
            <person name="Peters L."/>
            <person name="Pitluck S."/>
            <person name="Woyke T."/>
            <person name="Kerfeld C."/>
        </authorList>
    </citation>
    <scope>NUCLEOTIDE SEQUENCE [LARGE SCALE GENOMIC DNA]</scope>
    <source>
        <strain evidence="1 2">PCC 9333</strain>
    </source>
</reference>
<gene>
    <name evidence="1" type="ORF">Cri9333_1526</name>
</gene>
<proteinExistence type="predicted"/>